<organism evidence="2 3">
    <name type="scientific">Drosophila suzukii</name>
    <name type="common">Spotted-wing drosophila fruit fly</name>
    <dbReference type="NCBI Taxonomy" id="28584"/>
    <lineage>
        <taxon>Eukaryota</taxon>
        <taxon>Metazoa</taxon>
        <taxon>Ecdysozoa</taxon>
        <taxon>Arthropoda</taxon>
        <taxon>Hexapoda</taxon>
        <taxon>Insecta</taxon>
        <taxon>Pterygota</taxon>
        <taxon>Neoptera</taxon>
        <taxon>Endopterygota</taxon>
        <taxon>Diptera</taxon>
        <taxon>Brachycera</taxon>
        <taxon>Muscomorpha</taxon>
        <taxon>Ephydroidea</taxon>
        <taxon>Drosophilidae</taxon>
        <taxon>Drosophila</taxon>
        <taxon>Sophophora</taxon>
    </lineage>
</organism>
<name>A0AB39ZLW2_DROSZ</name>
<keyword evidence="2" id="KW-1185">Reference proteome</keyword>
<evidence type="ECO:0000256" key="1">
    <source>
        <dbReference type="SAM" id="MobiDB-lite"/>
    </source>
</evidence>
<dbReference type="RefSeq" id="XP_016938729.3">
    <property type="nucleotide sequence ID" value="XM_017083240.4"/>
</dbReference>
<dbReference type="AlphaFoldDB" id="A0AB39ZLW2"/>
<evidence type="ECO:0000313" key="2">
    <source>
        <dbReference type="Proteomes" id="UP001652628"/>
    </source>
</evidence>
<reference evidence="3" key="1">
    <citation type="submission" date="2025-08" db="UniProtKB">
        <authorList>
            <consortium name="RefSeq"/>
        </authorList>
    </citation>
    <scope>IDENTIFICATION</scope>
</reference>
<dbReference type="Proteomes" id="UP001652628">
    <property type="component" value="Chromosome X"/>
</dbReference>
<protein>
    <submittedName>
        <fullName evidence="3">Uncharacterized protein isoform X3</fullName>
    </submittedName>
</protein>
<accession>A0AB39ZLW2</accession>
<evidence type="ECO:0000313" key="3">
    <source>
        <dbReference type="RefSeq" id="XP_016938729.3"/>
    </source>
</evidence>
<gene>
    <name evidence="3" type="primary">LOC108016567</name>
</gene>
<sequence>MNYSEAMDEKRTLREIMEESLTPENGRATRTRKVVKSAGSHKSPGAYEYKQSIAHLKASSLPKKRCLQHKGK</sequence>
<feature type="region of interest" description="Disordered" evidence="1">
    <location>
        <begin position="24"/>
        <end position="46"/>
    </location>
</feature>
<proteinExistence type="predicted"/>
<dbReference type="GeneID" id="108016567"/>